<accession>A0AB38YGF1</accession>
<evidence type="ECO:0000256" key="9">
    <source>
        <dbReference type="ARBA" id="ARBA00022982"/>
    </source>
</evidence>
<keyword evidence="8" id="KW-1278">Translocase</keyword>
<dbReference type="SUPFAM" id="SSF46626">
    <property type="entry name" value="Cytochrome c"/>
    <property type="match status" value="2"/>
</dbReference>
<reference evidence="19" key="1">
    <citation type="submission" date="2022-07" db="EMBL/GenBank/DDBJ databases">
        <title>Complete genome sequence of Salinispirillum sp. LH10-3-1 capable of multiple carbohydrate inversion isolated from a soda lake.</title>
        <authorList>
            <person name="Liu J."/>
            <person name="Zhai Y."/>
            <person name="Zhang H."/>
            <person name="Yang H."/>
            <person name="Qu J."/>
            <person name="Li J."/>
        </authorList>
    </citation>
    <scope>NUCLEOTIDE SEQUENCE</scope>
    <source>
        <strain evidence="19">LH 10-3-1</strain>
    </source>
</reference>
<dbReference type="InterPro" id="IPR036257">
    <property type="entry name" value="Cyt_c_oxidase_su2_TM_sf"/>
</dbReference>
<comment type="similarity">
    <text evidence="2">Belongs to the cytochrome c oxidase subunit 2 family.</text>
</comment>
<keyword evidence="13 16" id="KW-0472">Membrane</keyword>
<dbReference type="RefSeq" id="WP_304995470.1">
    <property type="nucleotide sequence ID" value="NZ_CP101717.1"/>
</dbReference>
<evidence type="ECO:0000256" key="3">
    <source>
        <dbReference type="ARBA" id="ARBA00012949"/>
    </source>
</evidence>
<comment type="subcellular location">
    <subcellularLocation>
        <location evidence="1">Membrane</location>
        <topology evidence="1">Multi-pass membrane protein</topology>
    </subcellularLocation>
</comment>
<dbReference type="Gene3D" id="1.10.287.90">
    <property type="match status" value="1"/>
</dbReference>
<dbReference type="PROSITE" id="PS51007">
    <property type="entry name" value="CYTC"/>
    <property type="match status" value="2"/>
</dbReference>
<gene>
    <name evidence="19" type="ORF">NFC81_15940</name>
</gene>
<keyword evidence="4" id="KW-0813">Transport</keyword>
<dbReference type="GO" id="GO:0005507">
    <property type="term" value="F:copper ion binding"/>
    <property type="evidence" value="ECO:0007669"/>
    <property type="project" value="InterPro"/>
</dbReference>
<feature type="transmembrane region" description="Helical" evidence="16">
    <location>
        <begin position="7"/>
        <end position="25"/>
    </location>
</feature>
<feature type="domain" description="Cytochrome c" evidence="18">
    <location>
        <begin position="268"/>
        <end position="355"/>
    </location>
</feature>
<keyword evidence="11 15" id="KW-0408">Iron</keyword>
<dbReference type="SUPFAM" id="SSF49503">
    <property type="entry name" value="Cupredoxins"/>
    <property type="match status" value="1"/>
</dbReference>
<dbReference type="EC" id="7.1.1.9" evidence="3"/>
<dbReference type="InterPro" id="IPR008972">
    <property type="entry name" value="Cupredoxin"/>
</dbReference>
<feature type="domain" description="Cytochrome oxidase subunit II copper A binding" evidence="17">
    <location>
        <begin position="112"/>
        <end position="254"/>
    </location>
</feature>
<dbReference type="Gene3D" id="2.60.40.420">
    <property type="entry name" value="Cupredoxins - blue copper proteins"/>
    <property type="match status" value="1"/>
</dbReference>
<dbReference type="AlphaFoldDB" id="A0AB38YGF1"/>
<name>A0AB38YGF1_9GAMM</name>
<keyword evidence="6 16" id="KW-0812">Transmembrane</keyword>
<dbReference type="Pfam" id="PF00116">
    <property type="entry name" value="COX2"/>
    <property type="match status" value="1"/>
</dbReference>
<sequence>MNIVIAIVVLVVATVLFHFLSPWWFTPIASNWGAIDTTINITFIITGVVFVIVNLFMAYAIYRFRYQKERKAHYEPESKKLEAWLTGLTALGIAALLAPGLVVWGKFVSPPEDAMTVEVVGRQWHWMYRFPGEDGVLGVTDPRLVSEENPFGISPQDPAGRDDILIVSNTLHLPLHQPIKMKMRSQDVLHNFAVPEFRAKMDMVPGMVTTMWMEPTRIGNFEVVCMQLCGMAHHAMRGRVVVQEVEDFTQWLNSHPTFAETQTEAYWGSISDGQALYATCAGCHGQNGEGVASLQAPRLSGLERGYLQRQLRYYRDGVRGMHEADTAGQQMAAMMVLLPDDDAIRDVVAYISTLPEIPAPPTIEGNVARGATYYDSCKDCHGSQGEGNHYTRAPRLAGQHDWYLARQLANFHTGVRGSHAGDDYGSQMRLFAQRVQNREAFYDLMAYINSLEPANRAD</sequence>
<dbReference type="InterPro" id="IPR002429">
    <property type="entry name" value="CcO_II-like_C"/>
</dbReference>
<dbReference type="InterPro" id="IPR001505">
    <property type="entry name" value="Copper_CuA"/>
</dbReference>
<organism evidence="19">
    <name type="scientific">Salinispirillum sp. LH 10-3-1</name>
    <dbReference type="NCBI Taxonomy" id="2952525"/>
    <lineage>
        <taxon>Bacteria</taxon>
        <taxon>Pseudomonadati</taxon>
        <taxon>Pseudomonadota</taxon>
        <taxon>Gammaproteobacteria</taxon>
        <taxon>Oceanospirillales</taxon>
        <taxon>Saccharospirillaceae</taxon>
        <taxon>Salinispirillum</taxon>
    </lineage>
</organism>
<evidence type="ECO:0000256" key="10">
    <source>
        <dbReference type="ARBA" id="ARBA00022989"/>
    </source>
</evidence>
<evidence type="ECO:0000256" key="7">
    <source>
        <dbReference type="ARBA" id="ARBA00022723"/>
    </source>
</evidence>
<feature type="domain" description="Cytochrome c" evidence="18">
    <location>
        <begin position="365"/>
        <end position="452"/>
    </location>
</feature>
<feature type="transmembrane region" description="Helical" evidence="16">
    <location>
        <begin position="83"/>
        <end position="105"/>
    </location>
</feature>
<evidence type="ECO:0000259" key="17">
    <source>
        <dbReference type="PROSITE" id="PS50857"/>
    </source>
</evidence>
<evidence type="ECO:0000256" key="12">
    <source>
        <dbReference type="ARBA" id="ARBA00023008"/>
    </source>
</evidence>
<dbReference type="GO" id="GO:0042773">
    <property type="term" value="P:ATP synthesis coupled electron transport"/>
    <property type="evidence" value="ECO:0007669"/>
    <property type="project" value="TreeGrafter"/>
</dbReference>
<evidence type="ECO:0000259" key="18">
    <source>
        <dbReference type="PROSITE" id="PS51007"/>
    </source>
</evidence>
<evidence type="ECO:0000256" key="15">
    <source>
        <dbReference type="PROSITE-ProRule" id="PRU00433"/>
    </source>
</evidence>
<protein>
    <recommendedName>
        <fullName evidence="3">cytochrome-c oxidase</fullName>
        <ecNumber evidence="3">7.1.1.9</ecNumber>
    </recommendedName>
</protein>
<dbReference type="PROSITE" id="PS00078">
    <property type="entry name" value="COX2"/>
    <property type="match status" value="1"/>
</dbReference>
<proteinExistence type="inferred from homology"/>
<evidence type="ECO:0000256" key="6">
    <source>
        <dbReference type="ARBA" id="ARBA00022692"/>
    </source>
</evidence>
<dbReference type="PANTHER" id="PTHR22888">
    <property type="entry name" value="CYTOCHROME C OXIDASE, SUBUNIT II"/>
    <property type="match status" value="1"/>
</dbReference>
<dbReference type="Pfam" id="PF00034">
    <property type="entry name" value="Cytochrom_C"/>
    <property type="match status" value="2"/>
</dbReference>
<keyword evidence="9" id="KW-0249">Electron transport</keyword>
<dbReference type="PROSITE" id="PS50857">
    <property type="entry name" value="COX2_CUA"/>
    <property type="match status" value="1"/>
</dbReference>
<keyword evidence="7 15" id="KW-0479">Metal-binding</keyword>
<feature type="transmembrane region" description="Helical" evidence="16">
    <location>
        <begin position="37"/>
        <end position="62"/>
    </location>
</feature>
<dbReference type="GO" id="GO:0020037">
    <property type="term" value="F:heme binding"/>
    <property type="evidence" value="ECO:0007669"/>
    <property type="project" value="InterPro"/>
</dbReference>
<evidence type="ECO:0000256" key="14">
    <source>
        <dbReference type="ARBA" id="ARBA00047816"/>
    </source>
</evidence>
<dbReference type="PANTHER" id="PTHR22888:SF9">
    <property type="entry name" value="CYTOCHROME C OXIDASE SUBUNIT 2"/>
    <property type="match status" value="1"/>
</dbReference>
<evidence type="ECO:0000256" key="4">
    <source>
        <dbReference type="ARBA" id="ARBA00022448"/>
    </source>
</evidence>
<dbReference type="Gene3D" id="1.10.760.10">
    <property type="entry name" value="Cytochrome c-like domain"/>
    <property type="match status" value="2"/>
</dbReference>
<evidence type="ECO:0000256" key="11">
    <source>
        <dbReference type="ARBA" id="ARBA00023004"/>
    </source>
</evidence>
<comment type="catalytic activity">
    <reaction evidence="14">
        <text>4 Fe(II)-[cytochrome c] + O2 + 8 H(+)(in) = 4 Fe(III)-[cytochrome c] + 2 H2O + 4 H(+)(out)</text>
        <dbReference type="Rhea" id="RHEA:11436"/>
        <dbReference type="Rhea" id="RHEA-COMP:10350"/>
        <dbReference type="Rhea" id="RHEA-COMP:14399"/>
        <dbReference type="ChEBI" id="CHEBI:15377"/>
        <dbReference type="ChEBI" id="CHEBI:15378"/>
        <dbReference type="ChEBI" id="CHEBI:15379"/>
        <dbReference type="ChEBI" id="CHEBI:29033"/>
        <dbReference type="ChEBI" id="CHEBI:29034"/>
        <dbReference type="EC" id="7.1.1.9"/>
    </reaction>
</comment>
<evidence type="ECO:0000256" key="2">
    <source>
        <dbReference type="ARBA" id="ARBA00007866"/>
    </source>
</evidence>
<dbReference type="GO" id="GO:0016020">
    <property type="term" value="C:membrane"/>
    <property type="evidence" value="ECO:0007669"/>
    <property type="project" value="UniProtKB-SubCell"/>
</dbReference>
<keyword evidence="12" id="KW-0186">Copper</keyword>
<dbReference type="GO" id="GO:0004129">
    <property type="term" value="F:cytochrome-c oxidase activity"/>
    <property type="evidence" value="ECO:0007669"/>
    <property type="project" value="UniProtKB-EC"/>
</dbReference>
<evidence type="ECO:0000256" key="13">
    <source>
        <dbReference type="ARBA" id="ARBA00023136"/>
    </source>
</evidence>
<evidence type="ECO:0000313" key="19">
    <source>
        <dbReference type="EMBL" id="WLD58183.1"/>
    </source>
</evidence>
<evidence type="ECO:0000256" key="8">
    <source>
        <dbReference type="ARBA" id="ARBA00022967"/>
    </source>
</evidence>
<dbReference type="PRINTS" id="PR01166">
    <property type="entry name" value="CYCOXIDASEII"/>
</dbReference>
<dbReference type="InterPro" id="IPR036909">
    <property type="entry name" value="Cyt_c-like_dom_sf"/>
</dbReference>
<dbReference type="InterPro" id="IPR045187">
    <property type="entry name" value="CcO_II"/>
</dbReference>
<dbReference type="InterPro" id="IPR009056">
    <property type="entry name" value="Cyt_c-like_dom"/>
</dbReference>
<keyword evidence="10 16" id="KW-1133">Transmembrane helix</keyword>
<dbReference type="EMBL" id="CP101717">
    <property type="protein sequence ID" value="WLD58183.1"/>
    <property type="molecule type" value="Genomic_DNA"/>
</dbReference>
<evidence type="ECO:0000256" key="1">
    <source>
        <dbReference type="ARBA" id="ARBA00004141"/>
    </source>
</evidence>
<keyword evidence="5 15" id="KW-0349">Heme</keyword>
<dbReference type="CDD" id="cd13919">
    <property type="entry name" value="CuRO_HCO_II_like_5"/>
    <property type="match status" value="1"/>
</dbReference>
<dbReference type="SUPFAM" id="SSF81464">
    <property type="entry name" value="Cytochrome c oxidase subunit II-like, transmembrane region"/>
    <property type="match status" value="1"/>
</dbReference>
<evidence type="ECO:0000256" key="5">
    <source>
        <dbReference type="ARBA" id="ARBA00022617"/>
    </source>
</evidence>
<evidence type="ECO:0000256" key="16">
    <source>
        <dbReference type="SAM" id="Phobius"/>
    </source>
</evidence>